<feature type="domain" description="N-acetyltransferase" evidence="4">
    <location>
        <begin position="2"/>
        <end position="167"/>
    </location>
</feature>
<dbReference type="Proteomes" id="UP000543556">
    <property type="component" value="Unassembled WGS sequence"/>
</dbReference>
<dbReference type="InterPro" id="IPR051016">
    <property type="entry name" value="Diverse_Substrate_AcTransf"/>
</dbReference>
<dbReference type="GO" id="GO:0008080">
    <property type="term" value="F:N-acetyltransferase activity"/>
    <property type="evidence" value="ECO:0007669"/>
    <property type="project" value="TreeGrafter"/>
</dbReference>
<dbReference type="PANTHER" id="PTHR10545:SF29">
    <property type="entry name" value="GH14572P-RELATED"/>
    <property type="match status" value="1"/>
</dbReference>
<dbReference type="RefSeq" id="WP_176634642.1">
    <property type="nucleotide sequence ID" value="NZ_JAAMFM010000009.1"/>
</dbReference>
<evidence type="ECO:0000256" key="1">
    <source>
        <dbReference type="ARBA" id="ARBA00008694"/>
    </source>
</evidence>
<gene>
    <name evidence="5" type="ORF">G6034_08325</name>
</gene>
<dbReference type="CDD" id="cd04301">
    <property type="entry name" value="NAT_SF"/>
    <property type="match status" value="1"/>
</dbReference>
<dbReference type="Gene3D" id="3.40.630.30">
    <property type="match status" value="1"/>
</dbReference>
<protein>
    <submittedName>
        <fullName evidence="5">GNAT family N-acetyltransferase</fullName>
    </submittedName>
</protein>
<keyword evidence="3" id="KW-0012">Acyltransferase</keyword>
<comment type="caution">
    <text evidence="5">The sequence shown here is derived from an EMBL/GenBank/DDBJ whole genome shotgun (WGS) entry which is preliminary data.</text>
</comment>
<reference evidence="5 6" key="1">
    <citation type="submission" date="2020-02" db="EMBL/GenBank/DDBJ databases">
        <title>Genome sequence of strain AETb3-4.</title>
        <authorList>
            <person name="Gao J."/>
            <person name="Zhang X."/>
        </authorList>
    </citation>
    <scope>NUCLEOTIDE SEQUENCE [LARGE SCALE GENOMIC DNA]</scope>
    <source>
        <strain evidence="5 6">AETb3-4</strain>
    </source>
</reference>
<evidence type="ECO:0000259" key="4">
    <source>
        <dbReference type="PROSITE" id="PS51186"/>
    </source>
</evidence>
<dbReference type="InterPro" id="IPR000182">
    <property type="entry name" value="GNAT_dom"/>
</dbReference>
<dbReference type="FunFam" id="3.40.630.30:FF:000064">
    <property type="entry name" value="GNAT family acetyltransferase"/>
    <property type="match status" value="1"/>
</dbReference>
<accession>A0A7Y7LZQ3</accession>
<dbReference type="PROSITE" id="PS51186">
    <property type="entry name" value="GNAT"/>
    <property type="match status" value="1"/>
</dbReference>
<dbReference type="SUPFAM" id="SSF55729">
    <property type="entry name" value="Acyl-CoA N-acyltransferases (Nat)"/>
    <property type="match status" value="1"/>
</dbReference>
<comment type="similarity">
    <text evidence="1">Belongs to the acetyltransferase family.</text>
</comment>
<name>A0A7Y7LZQ3_9MICC</name>
<evidence type="ECO:0000313" key="6">
    <source>
        <dbReference type="Proteomes" id="UP000543556"/>
    </source>
</evidence>
<organism evidence="5 6">
    <name type="scientific">Arthrobacter wenxiniae</name>
    <dbReference type="NCBI Taxonomy" id="2713570"/>
    <lineage>
        <taxon>Bacteria</taxon>
        <taxon>Bacillati</taxon>
        <taxon>Actinomycetota</taxon>
        <taxon>Actinomycetes</taxon>
        <taxon>Micrococcales</taxon>
        <taxon>Micrococcaceae</taxon>
        <taxon>Arthrobacter</taxon>
    </lineage>
</organism>
<dbReference type="PANTHER" id="PTHR10545">
    <property type="entry name" value="DIAMINE N-ACETYLTRANSFERASE"/>
    <property type="match status" value="1"/>
</dbReference>
<dbReference type="InterPro" id="IPR016181">
    <property type="entry name" value="Acyl_CoA_acyltransferase"/>
</dbReference>
<dbReference type="AlphaFoldDB" id="A0A7Y7LZQ3"/>
<proteinExistence type="inferred from homology"/>
<keyword evidence="2 5" id="KW-0808">Transferase</keyword>
<evidence type="ECO:0000256" key="2">
    <source>
        <dbReference type="ARBA" id="ARBA00022679"/>
    </source>
</evidence>
<evidence type="ECO:0000256" key="3">
    <source>
        <dbReference type="ARBA" id="ARBA00023315"/>
    </source>
</evidence>
<dbReference type="EMBL" id="JAAMFM010000009">
    <property type="protein sequence ID" value="NVM94916.1"/>
    <property type="molecule type" value="Genomic_DNA"/>
</dbReference>
<dbReference type="Pfam" id="PF00583">
    <property type="entry name" value="Acetyltransf_1"/>
    <property type="match status" value="1"/>
</dbReference>
<sequence>MSLIRTASPADVPAILGMIHDLAVYEKEPHAVVNTGEMLHARLFGDNPQVYAHVVDSPVAGGPIVGFALWFLNYSTWEGTHGIHLEDLYVRPEARGGGHGKALLRTLARIAVERGYARVEWSVLDWNEPSINFYKSIGAEPMDGWHVYRLDGGALGTLGARAANTAEAASTAGAGA</sequence>
<evidence type="ECO:0000313" key="5">
    <source>
        <dbReference type="EMBL" id="NVM94916.1"/>
    </source>
</evidence>
<keyword evidence="6" id="KW-1185">Reference proteome</keyword>